<dbReference type="PROSITE" id="PS50026">
    <property type="entry name" value="EGF_3"/>
    <property type="match status" value="1"/>
</dbReference>
<keyword evidence="5" id="KW-1185">Reference proteome</keyword>
<keyword evidence="3" id="KW-1133">Transmembrane helix</keyword>
<evidence type="ECO:0000256" key="1">
    <source>
        <dbReference type="PROSITE-ProRule" id="PRU00076"/>
    </source>
</evidence>
<comment type="caution">
    <text evidence="1">Lacks conserved residue(s) required for the propagation of feature annotation.</text>
</comment>
<feature type="transmembrane region" description="Helical" evidence="3">
    <location>
        <begin position="86"/>
        <end position="111"/>
    </location>
</feature>
<keyword evidence="1" id="KW-1015">Disulfide bond</keyword>
<sequence length="189" mass="21024">MKSMLKYSSSPDPSDICINLSNSSKIHLEAVLTDGRYICVTECHGEFGKLICQNGGQCKITPVSPYTAVCYCRDFYIGKHCESIDIGLVAGITVPLVVLLIATIVLTVVMIKRNKKKKAVKASVRNYEYPDEHWKGENDYDSPGSHDNPLYDPSSDKIEDVIPPGVFKPTLENVTQEVITFQRPEITIL</sequence>
<gene>
    <name evidence="6" type="primary">LOC116947015</name>
</gene>
<evidence type="ECO:0000259" key="4">
    <source>
        <dbReference type="PROSITE" id="PS50026"/>
    </source>
</evidence>
<dbReference type="Gene3D" id="2.10.25.10">
    <property type="entry name" value="Laminin"/>
    <property type="match status" value="1"/>
</dbReference>
<feature type="domain" description="EGF-like" evidence="4">
    <location>
        <begin position="40"/>
        <end position="82"/>
    </location>
</feature>
<dbReference type="PROSITE" id="PS00022">
    <property type="entry name" value="EGF_1"/>
    <property type="match status" value="1"/>
</dbReference>
<evidence type="ECO:0000313" key="6">
    <source>
        <dbReference type="RefSeq" id="XP_032818250.1"/>
    </source>
</evidence>
<feature type="disulfide bond" evidence="1">
    <location>
        <begin position="72"/>
        <end position="81"/>
    </location>
</feature>
<reference evidence="6" key="1">
    <citation type="submission" date="2025-08" db="UniProtKB">
        <authorList>
            <consortium name="RefSeq"/>
        </authorList>
    </citation>
    <scope>IDENTIFICATION</scope>
    <source>
        <tissue evidence="6">Sperm</tissue>
    </source>
</reference>
<organism evidence="5 6">
    <name type="scientific">Petromyzon marinus</name>
    <name type="common">Sea lamprey</name>
    <dbReference type="NCBI Taxonomy" id="7757"/>
    <lineage>
        <taxon>Eukaryota</taxon>
        <taxon>Metazoa</taxon>
        <taxon>Chordata</taxon>
        <taxon>Craniata</taxon>
        <taxon>Vertebrata</taxon>
        <taxon>Cyclostomata</taxon>
        <taxon>Hyperoartia</taxon>
        <taxon>Petromyzontiformes</taxon>
        <taxon>Petromyzontidae</taxon>
        <taxon>Petromyzon</taxon>
    </lineage>
</organism>
<keyword evidence="3" id="KW-0472">Membrane</keyword>
<dbReference type="KEGG" id="pmrn:116947015"/>
<name>A0AAJ7TJV2_PETMA</name>
<dbReference type="AlphaFoldDB" id="A0AAJ7TJV2"/>
<evidence type="ECO:0000256" key="2">
    <source>
        <dbReference type="SAM" id="MobiDB-lite"/>
    </source>
</evidence>
<dbReference type="RefSeq" id="XP_032818250.1">
    <property type="nucleotide sequence ID" value="XM_032962359.1"/>
</dbReference>
<keyword evidence="1" id="KW-0245">EGF-like domain</keyword>
<evidence type="ECO:0000256" key="3">
    <source>
        <dbReference type="SAM" id="Phobius"/>
    </source>
</evidence>
<dbReference type="InterPro" id="IPR000742">
    <property type="entry name" value="EGF"/>
</dbReference>
<proteinExistence type="predicted"/>
<accession>A0AAJ7TJV2</accession>
<protein>
    <submittedName>
        <fullName evidence="6">Mucin-17-like</fullName>
    </submittedName>
</protein>
<dbReference type="CDD" id="cd00054">
    <property type="entry name" value="EGF_CA"/>
    <property type="match status" value="1"/>
</dbReference>
<dbReference type="Proteomes" id="UP001318040">
    <property type="component" value="Chromosome 28"/>
</dbReference>
<evidence type="ECO:0000313" key="5">
    <source>
        <dbReference type="Proteomes" id="UP001318040"/>
    </source>
</evidence>
<feature type="region of interest" description="Disordered" evidence="2">
    <location>
        <begin position="135"/>
        <end position="154"/>
    </location>
</feature>
<dbReference type="SMART" id="SM00181">
    <property type="entry name" value="EGF"/>
    <property type="match status" value="1"/>
</dbReference>
<keyword evidence="3" id="KW-0812">Transmembrane</keyword>